<protein>
    <submittedName>
        <fullName evidence="1">Uncharacterized protein</fullName>
    </submittedName>
</protein>
<sequence>IISDLTTKFRQKIRKTICDEIQNQIGDTKHATLQNHATVLDVWSGTSTSPAPQRKRCYF</sequence>
<feature type="non-terminal residue" evidence="1">
    <location>
        <position position="1"/>
    </location>
</feature>
<dbReference type="EMBL" id="BART01037847">
    <property type="protein sequence ID" value="GAH11627.1"/>
    <property type="molecule type" value="Genomic_DNA"/>
</dbReference>
<comment type="caution">
    <text evidence="1">The sequence shown here is derived from an EMBL/GenBank/DDBJ whole genome shotgun (WGS) entry which is preliminary data.</text>
</comment>
<evidence type="ECO:0000313" key="1">
    <source>
        <dbReference type="EMBL" id="GAH11627.1"/>
    </source>
</evidence>
<proteinExistence type="predicted"/>
<organism evidence="1">
    <name type="scientific">marine sediment metagenome</name>
    <dbReference type="NCBI Taxonomy" id="412755"/>
    <lineage>
        <taxon>unclassified sequences</taxon>
        <taxon>metagenomes</taxon>
        <taxon>ecological metagenomes</taxon>
    </lineage>
</organism>
<accession>X1CUZ2</accession>
<dbReference type="AlphaFoldDB" id="X1CUZ2"/>
<name>X1CUZ2_9ZZZZ</name>
<gene>
    <name evidence="1" type="ORF">S01H4_63105</name>
</gene>
<reference evidence="1" key="1">
    <citation type="journal article" date="2014" name="Front. Microbiol.">
        <title>High frequency of phylogenetically diverse reductive dehalogenase-homologous genes in deep subseafloor sedimentary metagenomes.</title>
        <authorList>
            <person name="Kawai M."/>
            <person name="Futagami T."/>
            <person name="Toyoda A."/>
            <person name="Takaki Y."/>
            <person name="Nishi S."/>
            <person name="Hori S."/>
            <person name="Arai W."/>
            <person name="Tsubouchi T."/>
            <person name="Morono Y."/>
            <person name="Uchiyama I."/>
            <person name="Ito T."/>
            <person name="Fujiyama A."/>
            <person name="Inagaki F."/>
            <person name="Takami H."/>
        </authorList>
    </citation>
    <scope>NUCLEOTIDE SEQUENCE</scope>
    <source>
        <strain evidence="1">Expedition CK06-06</strain>
    </source>
</reference>